<keyword evidence="1" id="KW-0479">Metal-binding</keyword>
<feature type="region of interest" description="Disordered" evidence="2">
    <location>
        <begin position="35"/>
        <end position="55"/>
    </location>
</feature>
<dbReference type="EMBL" id="JAGRRH010000017">
    <property type="protein sequence ID" value="KAG7351745.1"/>
    <property type="molecule type" value="Genomic_DNA"/>
</dbReference>
<dbReference type="PANTHER" id="PTHR11085">
    <property type="entry name" value="NAD-DEPENDENT PROTEIN DEACYLASE SIRTUIN-5, MITOCHONDRIAL-RELATED"/>
    <property type="match status" value="1"/>
</dbReference>
<sequence length="394" mass="44116">MRLLPMVPVASLFSSSLRQQQQQQHRTMVHLHGPTVLSSNRGRQASKTQRSSVVQAASRLLTPIEEPPPNPDTLLTQEELQERTEMLLQWWEGKKNVLCITGAGLSTESGLTDYRGHNGSYHRGHKPMIHDQFMKSEYQRKRYWGRGMVGWRHFDSAKPNVGHYALASLERLNRLGVQFEDKAEYHAQGEDSERWLFGSGQQKLSIITQNVDSLHRRAGSKHVTELHGRTDMLQCMSCGTKRGRLDFHVELESRNEVWLKHVLKEAEMRPDGDAALSDENYNLLDIPSCKACGEGFLKPSVVFFGDNVPKHRVERCTAAVVAADGLLVVGSSLAVYSAYRHVRAAHQKGTPIAILNVGETRPELEGLEVTKIEAPAGPTLSLVASYFEGMKCNS</sequence>
<dbReference type="InterPro" id="IPR003000">
    <property type="entry name" value="Sirtuin"/>
</dbReference>
<feature type="binding site" evidence="1">
    <location>
        <position position="235"/>
    </location>
    <ligand>
        <name>Zn(2+)</name>
        <dbReference type="ChEBI" id="CHEBI:29105"/>
    </ligand>
</feature>
<feature type="binding site" evidence="1">
    <location>
        <position position="238"/>
    </location>
    <ligand>
        <name>Zn(2+)</name>
        <dbReference type="ChEBI" id="CHEBI:29105"/>
    </ligand>
</feature>
<evidence type="ECO:0000259" key="3">
    <source>
        <dbReference type="PROSITE" id="PS50305"/>
    </source>
</evidence>
<dbReference type="AlphaFoldDB" id="A0A9K3PLC9"/>
<dbReference type="InterPro" id="IPR026590">
    <property type="entry name" value="Ssirtuin_cat_dom"/>
</dbReference>
<keyword evidence="1" id="KW-0862">Zinc</keyword>
<feature type="binding site" evidence="1">
    <location>
        <position position="289"/>
    </location>
    <ligand>
        <name>Zn(2+)</name>
        <dbReference type="ChEBI" id="CHEBI:29105"/>
    </ligand>
</feature>
<evidence type="ECO:0000313" key="5">
    <source>
        <dbReference type="Proteomes" id="UP000693970"/>
    </source>
</evidence>
<protein>
    <submittedName>
        <fullName evidence="4">Silent information regulator protein Sir2</fullName>
    </submittedName>
</protein>
<dbReference type="GO" id="GO:0046872">
    <property type="term" value="F:metal ion binding"/>
    <property type="evidence" value="ECO:0007669"/>
    <property type="project" value="UniProtKB-KW"/>
</dbReference>
<proteinExistence type="predicted"/>
<reference evidence="4" key="1">
    <citation type="journal article" date="2021" name="Sci. Rep.">
        <title>Diploid genomic architecture of Nitzschia inconspicua, an elite biomass production diatom.</title>
        <authorList>
            <person name="Oliver A."/>
            <person name="Podell S."/>
            <person name="Pinowska A."/>
            <person name="Traller J.C."/>
            <person name="Smith S.R."/>
            <person name="McClure R."/>
            <person name="Beliaev A."/>
            <person name="Bohutskyi P."/>
            <person name="Hill E.A."/>
            <person name="Rabines A."/>
            <person name="Zheng H."/>
            <person name="Allen L.Z."/>
            <person name="Kuo A."/>
            <person name="Grigoriev I.V."/>
            <person name="Allen A.E."/>
            <person name="Hazlebeck D."/>
            <person name="Allen E.E."/>
        </authorList>
    </citation>
    <scope>NUCLEOTIDE SEQUENCE</scope>
    <source>
        <strain evidence="4">Hildebrandi</strain>
    </source>
</reference>
<dbReference type="PANTHER" id="PTHR11085:SF10">
    <property type="entry name" value="NAD-DEPENDENT PROTEIN DEACYLASE SIRTUIN-5, MITOCHONDRIAL-RELATED"/>
    <property type="match status" value="1"/>
</dbReference>
<dbReference type="GO" id="GO:0070403">
    <property type="term" value="F:NAD+ binding"/>
    <property type="evidence" value="ECO:0007669"/>
    <property type="project" value="InterPro"/>
</dbReference>
<feature type="domain" description="Deacetylase sirtuin-type" evidence="3">
    <location>
        <begin position="73"/>
        <end position="394"/>
    </location>
</feature>
<comment type="caution">
    <text evidence="4">The sequence shown here is derived from an EMBL/GenBank/DDBJ whole genome shotgun (WGS) entry which is preliminary data.</text>
</comment>
<reference evidence="4" key="2">
    <citation type="submission" date="2021-04" db="EMBL/GenBank/DDBJ databases">
        <authorList>
            <person name="Podell S."/>
        </authorList>
    </citation>
    <scope>NUCLEOTIDE SEQUENCE</scope>
    <source>
        <strain evidence="4">Hildebrandi</strain>
    </source>
</reference>
<dbReference type="GO" id="GO:0017136">
    <property type="term" value="F:histone deacetylase activity, NAD-dependent"/>
    <property type="evidence" value="ECO:0007669"/>
    <property type="project" value="TreeGrafter"/>
</dbReference>
<feature type="binding site" evidence="1">
    <location>
        <position position="292"/>
    </location>
    <ligand>
        <name>Zn(2+)</name>
        <dbReference type="ChEBI" id="CHEBI:29105"/>
    </ligand>
</feature>
<dbReference type="Proteomes" id="UP000693970">
    <property type="component" value="Unassembled WGS sequence"/>
</dbReference>
<dbReference type="InterPro" id="IPR050134">
    <property type="entry name" value="NAD-dep_sirtuin_deacylases"/>
</dbReference>
<feature type="active site" description="Proton acceptor" evidence="1">
    <location>
        <position position="227"/>
    </location>
</feature>
<name>A0A9K3PLC9_9STRA</name>
<organism evidence="4 5">
    <name type="scientific">Nitzschia inconspicua</name>
    <dbReference type="NCBI Taxonomy" id="303405"/>
    <lineage>
        <taxon>Eukaryota</taxon>
        <taxon>Sar</taxon>
        <taxon>Stramenopiles</taxon>
        <taxon>Ochrophyta</taxon>
        <taxon>Bacillariophyta</taxon>
        <taxon>Bacillariophyceae</taxon>
        <taxon>Bacillariophycidae</taxon>
        <taxon>Bacillariales</taxon>
        <taxon>Bacillariaceae</taxon>
        <taxon>Nitzschia</taxon>
    </lineage>
</organism>
<gene>
    <name evidence="4" type="ORF">IV203_007793</name>
</gene>
<evidence type="ECO:0000313" key="4">
    <source>
        <dbReference type="EMBL" id="KAG7351745.1"/>
    </source>
</evidence>
<dbReference type="PROSITE" id="PS50305">
    <property type="entry name" value="SIRTUIN"/>
    <property type="match status" value="1"/>
</dbReference>
<dbReference type="OrthoDB" id="424302at2759"/>
<evidence type="ECO:0000256" key="1">
    <source>
        <dbReference type="PROSITE-ProRule" id="PRU00236"/>
    </source>
</evidence>
<feature type="compositionally biased region" description="Polar residues" evidence="2">
    <location>
        <begin position="36"/>
        <end position="55"/>
    </location>
</feature>
<accession>A0A9K3PLC9</accession>
<keyword evidence="5" id="KW-1185">Reference proteome</keyword>
<dbReference type="Pfam" id="PF02146">
    <property type="entry name" value="SIR2"/>
    <property type="match status" value="2"/>
</dbReference>
<evidence type="ECO:0000256" key="2">
    <source>
        <dbReference type="SAM" id="MobiDB-lite"/>
    </source>
</evidence>